<keyword evidence="2" id="KW-1185">Reference proteome</keyword>
<evidence type="ECO:0000313" key="1">
    <source>
        <dbReference type="EMBL" id="CAF4574704.1"/>
    </source>
</evidence>
<protein>
    <submittedName>
        <fullName evidence="1">Uncharacterized protein</fullName>
    </submittedName>
</protein>
<dbReference type="AlphaFoldDB" id="A0A821AEK2"/>
<comment type="caution">
    <text evidence="1">The sequence shown here is derived from an EMBL/GenBank/DDBJ whole genome shotgun (WGS) entry which is preliminary data.</text>
</comment>
<evidence type="ECO:0000313" key="2">
    <source>
        <dbReference type="Proteomes" id="UP000663873"/>
    </source>
</evidence>
<gene>
    <name evidence="1" type="ORF">UJA718_LOCUS30426</name>
</gene>
<feature type="non-terminal residue" evidence="1">
    <location>
        <position position="29"/>
    </location>
</feature>
<accession>A0A821AEK2</accession>
<dbReference type="Proteomes" id="UP000663873">
    <property type="component" value="Unassembled WGS sequence"/>
</dbReference>
<organism evidence="1 2">
    <name type="scientific">Rotaria socialis</name>
    <dbReference type="NCBI Taxonomy" id="392032"/>
    <lineage>
        <taxon>Eukaryota</taxon>
        <taxon>Metazoa</taxon>
        <taxon>Spiralia</taxon>
        <taxon>Gnathifera</taxon>
        <taxon>Rotifera</taxon>
        <taxon>Eurotatoria</taxon>
        <taxon>Bdelloidea</taxon>
        <taxon>Philodinida</taxon>
        <taxon>Philodinidae</taxon>
        <taxon>Rotaria</taxon>
    </lineage>
</organism>
<reference evidence="1" key="1">
    <citation type="submission" date="2021-02" db="EMBL/GenBank/DDBJ databases">
        <authorList>
            <person name="Nowell W R."/>
        </authorList>
    </citation>
    <scope>NUCLEOTIDE SEQUENCE</scope>
</reference>
<dbReference type="EMBL" id="CAJOBP010013682">
    <property type="protein sequence ID" value="CAF4574704.1"/>
    <property type="molecule type" value="Genomic_DNA"/>
</dbReference>
<name>A0A821AEK2_9BILA</name>
<proteinExistence type="predicted"/>
<sequence>MMDASNLASCLAPTLMPIPEDKDQVQYLT</sequence>